<protein>
    <submittedName>
        <fullName evidence="2">Uncharacterized protein</fullName>
    </submittedName>
</protein>
<keyword evidence="1" id="KW-1133">Transmembrane helix</keyword>
<accession>A0A2T1N5L1</accession>
<name>A0A2T1N5L1_9FLAO</name>
<feature type="transmembrane region" description="Helical" evidence="1">
    <location>
        <begin position="12"/>
        <end position="36"/>
    </location>
</feature>
<reference evidence="2 3" key="1">
    <citation type="submission" date="2018-03" db="EMBL/GenBank/DDBJ databases">
        <title>Mesoflavibacter sp. HG37 and Mesoflavibacter sp. HG96 sp.nov., two marine bacteria isolated from seawater of Western Pacific Ocean.</title>
        <authorList>
            <person name="Cheng H."/>
            <person name="Wu Y.-H."/>
            <person name="Guo L.-L."/>
            <person name="Xu X.-W."/>
        </authorList>
    </citation>
    <scope>NUCLEOTIDE SEQUENCE [LARGE SCALE GENOMIC DNA]</scope>
    <source>
        <strain evidence="2 3">KCTC 32269</strain>
    </source>
</reference>
<keyword evidence="1" id="KW-0472">Membrane</keyword>
<organism evidence="2 3">
    <name type="scientific">Aurantibacter aestuarii</name>
    <dbReference type="NCBI Taxonomy" id="1266046"/>
    <lineage>
        <taxon>Bacteria</taxon>
        <taxon>Pseudomonadati</taxon>
        <taxon>Bacteroidota</taxon>
        <taxon>Flavobacteriia</taxon>
        <taxon>Flavobacteriales</taxon>
        <taxon>Flavobacteriaceae</taxon>
        <taxon>Aurantibacter</taxon>
    </lineage>
</organism>
<proteinExistence type="predicted"/>
<sequence>MTFLQVYKLIKAYNGSVLVGILAYAFYFFAINATYFSGKEGYTYYALGFGTFTLYAVIYYLLKKDWLRLTIVGTVFGICIVTAGIYIKASEIYQTISNRKSKLQKSVIIKVEPKKSLDTLNCIKYRYGSFLMDNDTLIRFKKGSNDLQSFKNEIKAITWTSPCSYYIISKNNVVLSTYNLNTFEDDYFYTTKKCFSVLDNCSDFNGITIPLEN</sequence>
<evidence type="ECO:0000256" key="1">
    <source>
        <dbReference type="SAM" id="Phobius"/>
    </source>
</evidence>
<feature type="transmembrane region" description="Helical" evidence="1">
    <location>
        <begin position="42"/>
        <end position="62"/>
    </location>
</feature>
<gene>
    <name evidence="2" type="ORF">C7H52_12885</name>
</gene>
<dbReference type="RefSeq" id="WP_106464309.1">
    <property type="nucleotide sequence ID" value="NZ_PXOQ01000015.1"/>
</dbReference>
<evidence type="ECO:0000313" key="2">
    <source>
        <dbReference type="EMBL" id="PSG86571.1"/>
    </source>
</evidence>
<evidence type="ECO:0000313" key="3">
    <source>
        <dbReference type="Proteomes" id="UP000238426"/>
    </source>
</evidence>
<keyword evidence="3" id="KW-1185">Reference proteome</keyword>
<dbReference type="EMBL" id="PXOQ01000015">
    <property type="protein sequence ID" value="PSG86571.1"/>
    <property type="molecule type" value="Genomic_DNA"/>
</dbReference>
<feature type="transmembrane region" description="Helical" evidence="1">
    <location>
        <begin position="69"/>
        <end position="87"/>
    </location>
</feature>
<keyword evidence="1" id="KW-0812">Transmembrane</keyword>
<dbReference type="Proteomes" id="UP000238426">
    <property type="component" value="Unassembled WGS sequence"/>
</dbReference>
<comment type="caution">
    <text evidence="2">The sequence shown here is derived from an EMBL/GenBank/DDBJ whole genome shotgun (WGS) entry which is preliminary data.</text>
</comment>
<dbReference type="AlphaFoldDB" id="A0A2T1N5L1"/>